<keyword evidence="4 7" id="KW-0267">Excision nuclease</keyword>
<dbReference type="GO" id="GO:0006289">
    <property type="term" value="P:nucleotide-excision repair"/>
    <property type="evidence" value="ECO:0007669"/>
    <property type="project" value="UniProtKB-UniRule"/>
</dbReference>
<dbReference type="InterPro" id="IPR035901">
    <property type="entry name" value="GIY-YIG_endonuc_sf"/>
</dbReference>
<evidence type="ECO:0000256" key="3">
    <source>
        <dbReference type="ARBA" id="ARBA00022769"/>
    </source>
</evidence>
<keyword evidence="6 7" id="KW-0742">SOS response</keyword>
<evidence type="ECO:0000256" key="1">
    <source>
        <dbReference type="ARBA" id="ARBA00022490"/>
    </source>
</evidence>
<dbReference type="PANTHER" id="PTHR30562">
    <property type="entry name" value="UVRC/OXIDOREDUCTASE"/>
    <property type="match status" value="1"/>
</dbReference>
<evidence type="ECO:0000259" key="9">
    <source>
        <dbReference type="PROSITE" id="PS50164"/>
    </source>
</evidence>
<sequence length="607" mass="69382">MSHTLNEKLSKVSSAPGVYLMKDPEGKVIYVGKARNLKRRLASYFNKPAQADLKTSVLVKKIASFETIITGTEQEALLLESNLIKRHRPRYNVILKDDKRYPSLRLDIKHPYPNLTVVRKTENDGAMYFGPFTSSSAVWRTFKIINKTFRLRKCKTRVFKNRSRPCLNYQIGTCLGPCCFDVDKTVYNEMLKEVILFLKGRTPELIQKIKKEMMAAAEAQEYENAAVLRDKMFALENILEKQVAVTTDFKDRDILGIARSPEFTLMTILFIRGGYLLGTRHFSFTETLSTDAEMVSAFIRQYYEKQSHFVPKEIFIPFPIEDVALTEAWLKNIKGEKVSILQPRRGEKTRLIQMAIQNAENELKNKISSAAAESDMLARLQKALKMTRLPNRIECFDNSNISGTNPVAGMVVFEKGKPDKTSYRKYNIRTVTKPDDYAYMAEVMKRRYGKGKASEPWPDLLMLDGGKGQLNIAVSVLRELNIEGEFEVIGIAKKDEKNGETEDKIYKPGRANPVNMGKKDLLFLLQRIRDEAHRYAISFHRRRRSQTAVISVLDTVPGIGKKRKQTLLQHFGSIQNIRTATPEEISRLPGMNRNLAEAVKEKLKTKS</sequence>
<accession>A0A975BUJ7</accession>
<dbReference type="Gene3D" id="3.30.420.340">
    <property type="entry name" value="UvrC, RNAse H endonuclease domain"/>
    <property type="match status" value="1"/>
</dbReference>
<dbReference type="GO" id="GO:0009432">
    <property type="term" value="P:SOS response"/>
    <property type="evidence" value="ECO:0007669"/>
    <property type="project" value="UniProtKB-UniRule"/>
</dbReference>
<dbReference type="InterPro" id="IPR036876">
    <property type="entry name" value="UVR_dom_sf"/>
</dbReference>
<comment type="subunit">
    <text evidence="7">Interacts with UvrB in an incision complex.</text>
</comment>
<dbReference type="KEGG" id="dmm:dnm_076180"/>
<dbReference type="SMART" id="SM00465">
    <property type="entry name" value="GIYc"/>
    <property type="match status" value="1"/>
</dbReference>
<dbReference type="Pfam" id="PF08459">
    <property type="entry name" value="UvrC_RNaseH_dom"/>
    <property type="match status" value="1"/>
</dbReference>
<dbReference type="SUPFAM" id="SSF82771">
    <property type="entry name" value="GIY-YIG endonuclease"/>
    <property type="match status" value="1"/>
</dbReference>
<evidence type="ECO:0000259" key="8">
    <source>
        <dbReference type="PROSITE" id="PS50151"/>
    </source>
</evidence>
<feature type="domain" description="GIY-YIG" evidence="9">
    <location>
        <begin position="14"/>
        <end position="93"/>
    </location>
</feature>
<evidence type="ECO:0000313" key="12">
    <source>
        <dbReference type="Proteomes" id="UP000663722"/>
    </source>
</evidence>
<dbReference type="GO" id="GO:0003677">
    <property type="term" value="F:DNA binding"/>
    <property type="evidence" value="ECO:0007669"/>
    <property type="project" value="UniProtKB-UniRule"/>
</dbReference>
<dbReference type="InterPro" id="IPR047296">
    <property type="entry name" value="GIY-YIG_UvrC_Cho"/>
</dbReference>
<dbReference type="SUPFAM" id="SSF46600">
    <property type="entry name" value="C-terminal UvrC-binding domain of UvrB"/>
    <property type="match status" value="1"/>
</dbReference>
<dbReference type="Pfam" id="PF14520">
    <property type="entry name" value="HHH_5"/>
    <property type="match status" value="1"/>
</dbReference>
<dbReference type="SUPFAM" id="SSF47781">
    <property type="entry name" value="RuvA domain 2-like"/>
    <property type="match status" value="1"/>
</dbReference>
<keyword evidence="5 7" id="KW-0234">DNA repair</keyword>
<dbReference type="PROSITE" id="PS50165">
    <property type="entry name" value="UVRC"/>
    <property type="match status" value="1"/>
</dbReference>
<dbReference type="InterPro" id="IPR010994">
    <property type="entry name" value="RuvA_2-like"/>
</dbReference>
<dbReference type="NCBIfam" id="TIGR00194">
    <property type="entry name" value="uvrC"/>
    <property type="match status" value="1"/>
</dbReference>
<dbReference type="PROSITE" id="PS50164">
    <property type="entry name" value="GIY_YIG"/>
    <property type="match status" value="1"/>
</dbReference>
<dbReference type="Proteomes" id="UP000663722">
    <property type="component" value="Chromosome"/>
</dbReference>
<dbReference type="PANTHER" id="PTHR30562:SF1">
    <property type="entry name" value="UVRABC SYSTEM PROTEIN C"/>
    <property type="match status" value="1"/>
</dbReference>
<proteinExistence type="inferred from homology"/>
<dbReference type="Gene3D" id="4.10.860.10">
    <property type="entry name" value="UVR domain"/>
    <property type="match status" value="1"/>
</dbReference>
<reference evidence="11" key="1">
    <citation type="journal article" date="2021" name="Microb. Physiol.">
        <title>Proteogenomic Insights into the Physiology of Marine, Sulfate-Reducing, Filamentous Desulfonema limicola and Desulfonema magnum.</title>
        <authorList>
            <person name="Schnaars V."/>
            <person name="Wohlbrand L."/>
            <person name="Scheve S."/>
            <person name="Hinrichs C."/>
            <person name="Reinhardt R."/>
            <person name="Rabus R."/>
        </authorList>
    </citation>
    <scope>NUCLEOTIDE SEQUENCE</scope>
    <source>
        <strain evidence="11">4be13</strain>
    </source>
</reference>
<evidence type="ECO:0000256" key="2">
    <source>
        <dbReference type="ARBA" id="ARBA00022763"/>
    </source>
</evidence>
<comment type="function">
    <text evidence="7">The UvrABC repair system catalyzes the recognition and processing of DNA lesions. UvrC both incises the 5' and 3' sides of the lesion. The N-terminal half is responsible for the 3' incision and the C-terminal half is responsible for the 5' incision.</text>
</comment>
<dbReference type="InterPro" id="IPR038476">
    <property type="entry name" value="UvrC_RNase_H_dom_sf"/>
</dbReference>
<dbReference type="EMBL" id="CP061800">
    <property type="protein sequence ID" value="QTA91548.1"/>
    <property type="molecule type" value="Genomic_DNA"/>
</dbReference>
<dbReference type="InterPro" id="IPR001943">
    <property type="entry name" value="UVR_dom"/>
</dbReference>
<evidence type="ECO:0000259" key="10">
    <source>
        <dbReference type="PROSITE" id="PS50165"/>
    </source>
</evidence>
<evidence type="ECO:0000256" key="6">
    <source>
        <dbReference type="ARBA" id="ARBA00023236"/>
    </source>
</evidence>
<keyword evidence="12" id="KW-1185">Reference proteome</keyword>
<dbReference type="AlphaFoldDB" id="A0A975BUJ7"/>
<feature type="domain" description="UvrC family homology region profile" evidence="10">
    <location>
        <begin position="254"/>
        <end position="477"/>
    </location>
</feature>
<dbReference type="InterPro" id="IPR050066">
    <property type="entry name" value="UvrABC_protein_C"/>
</dbReference>
<dbReference type="Pfam" id="PF02151">
    <property type="entry name" value="UVR"/>
    <property type="match status" value="1"/>
</dbReference>
<dbReference type="PROSITE" id="PS50151">
    <property type="entry name" value="UVR"/>
    <property type="match status" value="1"/>
</dbReference>
<evidence type="ECO:0000256" key="4">
    <source>
        <dbReference type="ARBA" id="ARBA00022881"/>
    </source>
</evidence>
<evidence type="ECO:0000256" key="5">
    <source>
        <dbReference type="ARBA" id="ARBA00023204"/>
    </source>
</evidence>
<dbReference type="HAMAP" id="MF_00203">
    <property type="entry name" value="UvrC"/>
    <property type="match status" value="1"/>
</dbReference>
<dbReference type="GO" id="GO:0009380">
    <property type="term" value="C:excinuclease repair complex"/>
    <property type="evidence" value="ECO:0007669"/>
    <property type="project" value="InterPro"/>
</dbReference>
<dbReference type="Pfam" id="PF01541">
    <property type="entry name" value="GIY-YIG"/>
    <property type="match status" value="1"/>
</dbReference>
<protein>
    <recommendedName>
        <fullName evidence="7">UvrABC system protein C</fullName>
        <shortName evidence="7">Protein UvrC</shortName>
    </recommendedName>
    <alternativeName>
        <fullName evidence="7">Excinuclease ABC subunit C</fullName>
    </alternativeName>
</protein>
<dbReference type="InterPro" id="IPR000305">
    <property type="entry name" value="GIY-YIG_endonuc"/>
</dbReference>
<comment type="subcellular location">
    <subcellularLocation>
        <location evidence="7">Cytoplasm</location>
    </subcellularLocation>
</comment>
<keyword evidence="1 7" id="KW-0963">Cytoplasm</keyword>
<dbReference type="Gene3D" id="1.10.150.20">
    <property type="entry name" value="5' to 3' exonuclease, C-terminal subdomain"/>
    <property type="match status" value="1"/>
</dbReference>
<organism evidence="11 12">
    <name type="scientific">Desulfonema magnum</name>
    <dbReference type="NCBI Taxonomy" id="45655"/>
    <lineage>
        <taxon>Bacteria</taxon>
        <taxon>Pseudomonadati</taxon>
        <taxon>Thermodesulfobacteriota</taxon>
        <taxon>Desulfobacteria</taxon>
        <taxon>Desulfobacterales</taxon>
        <taxon>Desulfococcaceae</taxon>
        <taxon>Desulfonema</taxon>
    </lineage>
</organism>
<comment type="similarity">
    <text evidence="7">Belongs to the UvrC family.</text>
</comment>
<dbReference type="NCBIfam" id="NF001824">
    <property type="entry name" value="PRK00558.1-5"/>
    <property type="match status" value="1"/>
</dbReference>
<dbReference type="CDD" id="cd10434">
    <property type="entry name" value="GIY-YIG_UvrC_Cho"/>
    <property type="match status" value="1"/>
</dbReference>
<dbReference type="GO" id="GO:0005737">
    <property type="term" value="C:cytoplasm"/>
    <property type="evidence" value="ECO:0007669"/>
    <property type="project" value="UniProtKB-SubCell"/>
</dbReference>
<keyword evidence="3 7" id="KW-0228">DNA excision</keyword>
<dbReference type="Gene3D" id="3.40.1440.10">
    <property type="entry name" value="GIY-YIG endonuclease"/>
    <property type="match status" value="1"/>
</dbReference>
<evidence type="ECO:0000256" key="7">
    <source>
        <dbReference type="HAMAP-Rule" id="MF_00203"/>
    </source>
</evidence>
<dbReference type="InterPro" id="IPR004791">
    <property type="entry name" value="UvrC"/>
</dbReference>
<dbReference type="GO" id="GO:0009381">
    <property type="term" value="F:excinuclease ABC activity"/>
    <property type="evidence" value="ECO:0007669"/>
    <property type="project" value="UniProtKB-UniRule"/>
</dbReference>
<dbReference type="Pfam" id="PF22920">
    <property type="entry name" value="UvrC_RNaseH"/>
    <property type="match status" value="1"/>
</dbReference>
<dbReference type="InterPro" id="IPR001162">
    <property type="entry name" value="UvrC_RNase_H_dom"/>
</dbReference>
<keyword evidence="2 7" id="KW-0227">DNA damage</keyword>
<gene>
    <name evidence="7 11" type="primary">uvrC</name>
    <name evidence="11" type="ORF">dnm_076180</name>
</gene>
<evidence type="ECO:0000313" key="11">
    <source>
        <dbReference type="EMBL" id="QTA91548.1"/>
    </source>
</evidence>
<feature type="domain" description="UVR" evidence="8">
    <location>
        <begin position="203"/>
        <end position="238"/>
    </location>
</feature>
<name>A0A975BUJ7_9BACT</name>
<dbReference type="FunFam" id="3.40.1440.10:FF:000001">
    <property type="entry name" value="UvrABC system protein C"/>
    <property type="match status" value="1"/>
</dbReference>
<dbReference type="RefSeq" id="WP_207679282.1">
    <property type="nucleotide sequence ID" value="NZ_CP061800.1"/>
</dbReference>